<feature type="compositionally biased region" description="Basic and acidic residues" evidence="1">
    <location>
        <begin position="136"/>
        <end position="146"/>
    </location>
</feature>
<protein>
    <submittedName>
        <fullName evidence="2">Ribosome biogenesis protein EngB</fullName>
    </submittedName>
</protein>
<reference evidence="2 3" key="1">
    <citation type="submission" date="2024-03" db="EMBL/GenBank/DDBJ databases">
        <title>The Acrasis kona genome and developmental transcriptomes reveal deep origins of eukaryotic multicellular pathways.</title>
        <authorList>
            <person name="Sheikh S."/>
            <person name="Fu C.-J."/>
            <person name="Brown M.W."/>
            <person name="Baldauf S.L."/>
        </authorList>
    </citation>
    <scope>NUCLEOTIDE SEQUENCE [LARGE SCALE GENOMIC DNA]</scope>
    <source>
        <strain evidence="2 3">ATCC MYA-3509</strain>
    </source>
</reference>
<dbReference type="SUPFAM" id="SSF52540">
    <property type="entry name" value="P-loop containing nucleoside triphosphate hydrolases"/>
    <property type="match status" value="1"/>
</dbReference>
<accession>A0AAW2Z932</accession>
<comment type="caution">
    <text evidence="2">The sequence shown here is derived from an EMBL/GenBank/DDBJ whole genome shotgun (WGS) entry which is preliminary data.</text>
</comment>
<dbReference type="InterPro" id="IPR027417">
    <property type="entry name" value="P-loop_NTPase"/>
</dbReference>
<feature type="region of interest" description="Disordered" evidence="1">
    <location>
        <begin position="136"/>
        <end position="159"/>
    </location>
</feature>
<evidence type="ECO:0000313" key="3">
    <source>
        <dbReference type="Proteomes" id="UP001431209"/>
    </source>
</evidence>
<gene>
    <name evidence="2" type="ORF">AKO1_001702</name>
</gene>
<evidence type="ECO:0000256" key="1">
    <source>
        <dbReference type="SAM" id="MobiDB-lite"/>
    </source>
</evidence>
<organism evidence="2 3">
    <name type="scientific">Acrasis kona</name>
    <dbReference type="NCBI Taxonomy" id="1008807"/>
    <lineage>
        <taxon>Eukaryota</taxon>
        <taxon>Discoba</taxon>
        <taxon>Heterolobosea</taxon>
        <taxon>Tetramitia</taxon>
        <taxon>Eutetramitia</taxon>
        <taxon>Acrasidae</taxon>
        <taxon>Acrasis</taxon>
    </lineage>
</organism>
<evidence type="ECO:0000313" key="2">
    <source>
        <dbReference type="EMBL" id="KAL0485960.1"/>
    </source>
</evidence>
<sequence>MFLDKVSKRATVQIVLTKCDMVNVDQLISLTKQIIEYLEEHYPLVFPVVTPTSSSKGEGIDQARGWVYTSTGLPERIALLNSINSAKAFSLREQETKITLSQINPDHPIITNQKSIPEELRSFSINTELEEIAGKQEKKADLNEAKKKTKKKTTKKSNVVPEKVEQKFRGQFIVGLEDFYK</sequence>
<dbReference type="Gene3D" id="3.40.50.300">
    <property type="entry name" value="P-loop containing nucleotide triphosphate hydrolases"/>
    <property type="match status" value="1"/>
</dbReference>
<dbReference type="EMBL" id="JAOPGA020001192">
    <property type="protein sequence ID" value="KAL0485960.1"/>
    <property type="molecule type" value="Genomic_DNA"/>
</dbReference>
<dbReference type="Proteomes" id="UP001431209">
    <property type="component" value="Unassembled WGS sequence"/>
</dbReference>
<dbReference type="AlphaFoldDB" id="A0AAW2Z932"/>
<name>A0AAW2Z932_9EUKA</name>
<proteinExistence type="predicted"/>
<keyword evidence="3" id="KW-1185">Reference proteome</keyword>